<evidence type="ECO:0000313" key="1">
    <source>
        <dbReference type="EMBL" id="TGM97323.1"/>
    </source>
</evidence>
<name>A0A4Z1AGF4_9LEPT</name>
<organism evidence="1 2">
    <name type="scientific">Leptospira dzoumogneensis</name>
    <dbReference type="NCBI Taxonomy" id="2484904"/>
    <lineage>
        <taxon>Bacteria</taxon>
        <taxon>Pseudomonadati</taxon>
        <taxon>Spirochaetota</taxon>
        <taxon>Spirochaetia</taxon>
        <taxon>Leptospirales</taxon>
        <taxon>Leptospiraceae</taxon>
        <taxon>Leptospira</taxon>
    </lineage>
</organism>
<protein>
    <submittedName>
        <fullName evidence="1">Uncharacterized protein</fullName>
    </submittedName>
</protein>
<gene>
    <name evidence="1" type="ORF">EHR06_14335</name>
</gene>
<accession>A0A4Z1AGF4</accession>
<dbReference type="AlphaFoldDB" id="A0A4Z1AGF4"/>
<comment type="caution">
    <text evidence="1">The sequence shown here is derived from an EMBL/GenBank/DDBJ whole genome shotgun (WGS) entry which is preliminary data.</text>
</comment>
<dbReference type="EMBL" id="RQHS01000019">
    <property type="protein sequence ID" value="TGM97323.1"/>
    <property type="molecule type" value="Genomic_DNA"/>
</dbReference>
<dbReference type="Proteomes" id="UP000297241">
    <property type="component" value="Unassembled WGS sequence"/>
</dbReference>
<keyword evidence="2" id="KW-1185">Reference proteome</keyword>
<evidence type="ECO:0000313" key="2">
    <source>
        <dbReference type="Proteomes" id="UP000297241"/>
    </source>
</evidence>
<proteinExistence type="predicted"/>
<dbReference type="OrthoDB" id="344769at2"/>
<reference evidence="1" key="1">
    <citation type="journal article" date="2019" name="PLoS Negl. Trop. Dis.">
        <title>Revisiting the worldwide diversity of Leptospira species in the environment.</title>
        <authorList>
            <person name="Vincent A.T."/>
            <person name="Schiettekatte O."/>
            <person name="Bourhy P."/>
            <person name="Veyrier F.J."/>
            <person name="Picardeau M."/>
        </authorList>
    </citation>
    <scope>NUCLEOTIDE SEQUENCE [LARGE SCALE GENOMIC DNA]</scope>
    <source>
        <strain evidence="1">201601113</strain>
    </source>
</reference>
<sequence length="219" mass="26337">MDSQQEERLRKKFPHQFAGQIANNLELKYAFFLRERDKPPVFYTWGKCAQKSVVNLDSYLRQYMLPKPKDPKHAEWNVCVRVSTNRLNAFFRKPRERFSLEWVLLEFNNFSSLPPETLKYEYQYKYSAKIEVQKVNNLKGTAEDVGRNIENFDWDYCAKRNCINLNSYSREPEDVLDYKWKRTYLMNIKGILGYKNPEWDDKVKSICTNLNRIAREMKD</sequence>
<dbReference type="RefSeq" id="WP_135757630.1">
    <property type="nucleotide sequence ID" value="NZ_RQHS01000019.1"/>
</dbReference>